<evidence type="ECO:0000259" key="4">
    <source>
        <dbReference type="Pfam" id="PF04717"/>
    </source>
</evidence>
<dbReference type="SUPFAM" id="SSF69255">
    <property type="entry name" value="gp5 N-terminal domain-like"/>
    <property type="match status" value="1"/>
</dbReference>
<dbReference type="Gene3D" id="2.40.50.230">
    <property type="entry name" value="Gp5 N-terminal domain"/>
    <property type="match status" value="1"/>
</dbReference>
<dbReference type="InterPro" id="IPR037026">
    <property type="entry name" value="Vgr_OB-fold_dom_sf"/>
</dbReference>
<dbReference type="NCBIfam" id="TIGR01646">
    <property type="entry name" value="vgr_GE"/>
    <property type="match status" value="1"/>
</dbReference>
<dbReference type="Gene3D" id="4.10.220.110">
    <property type="match status" value="1"/>
</dbReference>
<reference evidence="7" key="1">
    <citation type="submission" date="2019-08" db="EMBL/GenBank/DDBJ databases">
        <title>Limnoglobus roseus gen. nov., sp. nov., a novel freshwater planctomycete with a giant genome from the family Gemmataceae.</title>
        <authorList>
            <person name="Kulichevskaya I.S."/>
            <person name="Naumoff D.G."/>
            <person name="Miroshnikov K."/>
            <person name="Ivanova A."/>
            <person name="Philippov D.A."/>
            <person name="Hakobyan A."/>
            <person name="Rijpstra I.C."/>
            <person name="Sinninghe Damste J.S."/>
            <person name="Liesack W."/>
            <person name="Dedysh S.N."/>
        </authorList>
    </citation>
    <scope>NUCLEOTIDE SEQUENCE [LARGE SCALE GENOMIC DNA]</scope>
    <source>
        <strain evidence="7">PX52</strain>
    </source>
</reference>
<dbReference type="SUPFAM" id="SSF69279">
    <property type="entry name" value="Phage tail proteins"/>
    <property type="match status" value="2"/>
</dbReference>
<dbReference type="PANTHER" id="PTHR32305:SF15">
    <property type="entry name" value="PROTEIN RHSA-RELATED"/>
    <property type="match status" value="1"/>
</dbReference>
<feature type="domain" description="Gp5/Type VI secretion system Vgr protein OB-fold" evidence="4">
    <location>
        <begin position="423"/>
        <end position="490"/>
    </location>
</feature>
<sequence>MPTETFSQDDRPLAVTTPLGKDVLLIETVSGTEELSRPFQYELSLLAKEETNVPFEKILGQPMTVTIRGDDGPERYVHGIVTGLAQGEQVQSDGGSTTFTRYFADIAPKIWLLTKVVRNRIFQQKTVPEILTTVFEGYDVSKKIEGTYEPRDYCAQYRESDLDFAQRLMEDEGIYFYFDHTEDKHTLVLGDSPQGHVAIAKSATANFYMEGTSDAGESVMTWTKRQRVRSGKVTLWDYSFEMADRKDHFESVETIAGNVSVGKKSHPRTAGGADKLEQFLTQAGFAARFDGIAPGGAEQASKLAKITPDGRRTAKLRLREETWPGLVVDGVSDVRRLVAGRTFELAGHPHANGKYLLVKIDLAASIEGAYTGGGARPLAFRNHFTAVPGATPFGPARITPKPRAEGLQTAVVVGPAGEEIFTDKYGRIKVQFHWDRDGKNDQDSSCWVRVATTWAGQQWGAIHIPRIGHEVLIGFEEADPDQPICVGSLYNAVNMPPYTLPDNKTKSGIMSRSTTKGDATTFNELRFEDKKGAEEIYFHAERDFLRIVENNDTLKVGFDKKEDGNQLVEIFNNQDIFVGDKKGEAKDGSQKLEVFNTQTIKIGSGQGQAKDGSQKLTVYKDRIATVQTGDDKLTVDKGGRFVTITTGNDEHVIKTGNRTVEIATGNDTLTIKTGNHKTAITAGASKTEAMQSIEFKVGGSTLKLDPSGIQMKGLKINIEGEIMVQMKATIVKVDASGFLILKGGITMIN</sequence>
<organism evidence="6 7">
    <name type="scientific">Limnoglobus roseus</name>
    <dbReference type="NCBI Taxonomy" id="2598579"/>
    <lineage>
        <taxon>Bacteria</taxon>
        <taxon>Pseudomonadati</taxon>
        <taxon>Planctomycetota</taxon>
        <taxon>Planctomycetia</taxon>
        <taxon>Gemmatales</taxon>
        <taxon>Gemmataceae</taxon>
        <taxon>Limnoglobus</taxon>
    </lineage>
</organism>
<proteinExistence type="inferred from homology"/>
<evidence type="ECO:0000256" key="3">
    <source>
        <dbReference type="ARBA" id="ARBA00022525"/>
    </source>
</evidence>
<dbReference type="NCBIfam" id="TIGR03361">
    <property type="entry name" value="VI_Rhs_Vgr"/>
    <property type="match status" value="2"/>
</dbReference>
<dbReference type="InterPro" id="IPR050708">
    <property type="entry name" value="T6SS_VgrG/RHS"/>
</dbReference>
<dbReference type="SUPFAM" id="SSF69349">
    <property type="entry name" value="Phage fibre proteins"/>
    <property type="match status" value="1"/>
</dbReference>
<dbReference type="Pfam" id="PF04717">
    <property type="entry name" value="Phage_base_V"/>
    <property type="match status" value="1"/>
</dbReference>
<dbReference type="Proteomes" id="UP000324974">
    <property type="component" value="Chromosome"/>
</dbReference>
<evidence type="ECO:0000256" key="2">
    <source>
        <dbReference type="ARBA" id="ARBA00005558"/>
    </source>
</evidence>
<dbReference type="Gene3D" id="2.30.110.50">
    <property type="match status" value="1"/>
</dbReference>
<keyword evidence="7" id="KW-1185">Reference proteome</keyword>
<dbReference type="Pfam" id="PF05954">
    <property type="entry name" value="Phage_GPD"/>
    <property type="match status" value="1"/>
</dbReference>
<dbReference type="InterPro" id="IPR006531">
    <property type="entry name" value="Gp5/Vgr_OB"/>
</dbReference>
<dbReference type="InterPro" id="IPR017847">
    <property type="entry name" value="T6SS_RhsGE_Vgr_subset"/>
</dbReference>
<comment type="similarity">
    <text evidence="2">Belongs to the VgrG protein family.</text>
</comment>
<evidence type="ECO:0000259" key="5">
    <source>
        <dbReference type="Pfam" id="PF22178"/>
    </source>
</evidence>
<evidence type="ECO:0000256" key="1">
    <source>
        <dbReference type="ARBA" id="ARBA00004613"/>
    </source>
</evidence>
<dbReference type="OrthoDB" id="9762420at2"/>
<dbReference type="AlphaFoldDB" id="A0A5C1AJR0"/>
<dbReference type="KEGG" id="lrs:PX52LOC_06513"/>
<gene>
    <name evidence="6" type="ORF">PX52LOC_06513</name>
</gene>
<comment type="subcellular location">
    <subcellularLocation>
        <location evidence="1">Secreted</location>
    </subcellularLocation>
</comment>
<dbReference type="Pfam" id="PF22178">
    <property type="entry name" value="Gp5_trimer_C"/>
    <property type="match status" value="1"/>
</dbReference>
<dbReference type="InterPro" id="IPR054030">
    <property type="entry name" value="Gp5_Vgr_C"/>
</dbReference>
<evidence type="ECO:0000313" key="6">
    <source>
        <dbReference type="EMBL" id="QEL19441.1"/>
    </source>
</evidence>
<dbReference type="Gene3D" id="3.55.50.10">
    <property type="entry name" value="Baseplate protein-like domains"/>
    <property type="match status" value="1"/>
</dbReference>
<feature type="domain" description="Gp5/Type VI secretion system Vgr C-terminal trimerisation" evidence="5">
    <location>
        <begin position="507"/>
        <end position="617"/>
    </location>
</feature>
<accession>A0A5C1AJR0</accession>
<name>A0A5C1AJR0_9BACT</name>
<dbReference type="EMBL" id="CP042425">
    <property type="protein sequence ID" value="QEL19441.1"/>
    <property type="molecule type" value="Genomic_DNA"/>
</dbReference>
<evidence type="ECO:0000313" key="7">
    <source>
        <dbReference type="Proteomes" id="UP000324974"/>
    </source>
</evidence>
<dbReference type="InterPro" id="IPR006533">
    <property type="entry name" value="T6SS_Vgr_RhsGE"/>
</dbReference>
<protein>
    <submittedName>
        <fullName evidence="6">Type VI secretion system tip protein VgrG</fullName>
    </submittedName>
</protein>
<keyword evidence="3" id="KW-0964">Secreted</keyword>
<dbReference type="RefSeq" id="WP_149113826.1">
    <property type="nucleotide sequence ID" value="NZ_CP042425.1"/>
</dbReference>
<dbReference type="GO" id="GO:0005576">
    <property type="term" value="C:extracellular region"/>
    <property type="evidence" value="ECO:0007669"/>
    <property type="project" value="UniProtKB-SubCell"/>
</dbReference>
<dbReference type="PANTHER" id="PTHR32305">
    <property type="match status" value="1"/>
</dbReference>